<accession>A0A640WCS6</accession>
<dbReference type="Pfam" id="PF00107">
    <property type="entry name" value="ADH_zinc_N"/>
    <property type="match status" value="1"/>
</dbReference>
<evidence type="ECO:0000313" key="4">
    <source>
        <dbReference type="Proteomes" id="UP000466024"/>
    </source>
</evidence>
<keyword evidence="1" id="KW-0560">Oxidoreductase</keyword>
<evidence type="ECO:0000313" key="3">
    <source>
        <dbReference type="EMBL" id="KAA0017625.1"/>
    </source>
</evidence>
<reference evidence="3 4" key="1">
    <citation type="submission" date="2019-08" db="EMBL/GenBank/DDBJ databases">
        <title>Bioinformatics analysis of the strain L3 and L5.</title>
        <authorList>
            <person name="Li X."/>
        </authorList>
    </citation>
    <scope>NUCLEOTIDE SEQUENCE [LARGE SCALE GENOMIC DNA]</scope>
    <source>
        <strain evidence="3 4">L3</strain>
    </source>
</reference>
<dbReference type="PANTHER" id="PTHR43205">
    <property type="entry name" value="PROSTAGLANDIN REDUCTASE"/>
    <property type="match status" value="1"/>
</dbReference>
<organism evidence="3 4">
    <name type="scientific">Salinicola corii</name>
    <dbReference type="NCBI Taxonomy" id="2606937"/>
    <lineage>
        <taxon>Bacteria</taxon>
        <taxon>Pseudomonadati</taxon>
        <taxon>Pseudomonadota</taxon>
        <taxon>Gammaproteobacteria</taxon>
        <taxon>Oceanospirillales</taxon>
        <taxon>Halomonadaceae</taxon>
        <taxon>Salinicola</taxon>
    </lineage>
</organism>
<dbReference type="Gene3D" id="3.40.50.720">
    <property type="entry name" value="NAD(P)-binding Rossmann-like Domain"/>
    <property type="match status" value="1"/>
</dbReference>
<dbReference type="InterPro" id="IPR045010">
    <property type="entry name" value="MDR_fam"/>
</dbReference>
<name>A0A640WCS6_9GAMM</name>
<dbReference type="Proteomes" id="UP000466024">
    <property type="component" value="Unassembled WGS sequence"/>
</dbReference>
<dbReference type="AlphaFoldDB" id="A0A640WCS6"/>
<protein>
    <submittedName>
        <fullName evidence="3">NADP-dependent oxidoreductase</fullName>
    </submittedName>
</protein>
<dbReference type="InterPro" id="IPR036291">
    <property type="entry name" value="NAD(P)-bd_dom_sf"/>
</dbReference>
<proteinExistence type="predicted"/>
<evidence type="ECO:0000256" key="1">
    <source>
        <dbReference type="ARBA" id="ARBA00023002"/>
    </source>
</evidence>
<gene>
    <name evidence="3" type="ORF">F0A16_13890</name>
</gene>
<dbReference type="InterPro" id="IPR011032">
    <property type="entry name" value="GroES-like_sf"/>
</dbReference>
<dbReference type="Pfam" id="PF16884">
    <property type="entry name" value="ADH_N_2"/>
    <property type="match status" value="1"/>
</dbReference>
<dbReference type="SMART" id="SM00829">
    <property type="entry name" value="PKS_ER"/>
    <property type="match status" value="1"/>
</dbReference>
<feature type="domain" description="Enoyl reductase (ER)" evidence="2">
    <location>
        <begin position="6"/>
        <end position="333"/>
    </location>
</feature>
<keyword evidence="4" id="KW-1185">Reference proteome</keyword>
<comment type="caution">
    <text evidence="3">The sequence shown here is derived from an EMBL/GenBank/DDBJ whole genome shotgun (WGS) entry which is preliminary data.</text>
</comment>
<dbReference type="PANTHER" id="PTHR43205:SF7">
    <property type="entry name" value="PROSTAGLANDIN REDUCTASE 1"/>
    <property type="match status" value="1"/>
</dbReference>
<dbReference type="Gene3D" id="3.90.180.10">
    <property type="entry name" value="Medium-chain alcohol dehydrogenases, catalytic domain"/>
    <property type="match status" value="1"/>
</dbReference>
<dbReference type="RefSeq" id="WP_149435989.1">
    <property type="nucleotide sequence ID" value="NZ_VTPX01000007.1"/>
</dbReference>
<dbReference type="SUPFAM" id="SSF50129">
    <property type="entry name" value="GroES-like"/>
    <property type="match status" value="1"/>
</dbReference>
<dbReference type="GO" id="GO:0016628">
    <property type="term" value="F:oxidoreductase activity, acting on the CH-CH group of donors, NAD or NADP as acceptor"/>
    <property type="evidence" value="ECO:0007669"/>
    <property type="project" value="InterPro"/>
</dbReference>
<sequence length="338" mass="36714">MTSAAGSVEQLFLRRMPQGPLQPDDIGLRSAAVDCGKSLRLEPHYFSVDPYMRNRMQPEGYDYIARWQAGSMLSGWALARVRESQSSTWRRGDWALGHLPMQTVVEHDGAGLIHYPASPEPPLAGLHPLGMTGFTAWLGMCHIGRPLPSDTVLVGAAAGAVGSLAAQWARRAGAQVIVTAGRREKREWLKAVGFERVLDHRAPDYAERLRETAPDGITLNFESLGGSAFEIANTLMRPGGRVVLCGLISQYQQPEPRRAPANLARLGGKGVGVHPFVAPEYLHEWEAFQRASRSPVAAGELVWRLDIVEGGLAAVPQALIGLLAGGNLGKRIVKMDYC</sequence>
<dbReference type="CDD" id="cd05288">
    <property type="entry name" value="PGDH"/>
    <property type="match status" value="1"/>
</dbReference>
<dbReference type="SUPFAM" id="SSF51735">
    <property type="entry name" value="NAD(P)-binding Rossmann-fold domains"/>
    <property type="match status" value="1"/>
</dbReference>
<dbReference type="EMBL" id="VTPX01000007">
    <property type="protein sequence ID" value="KAA0017625.1"/>
    <property type="molecule type" value="Genomic_DNA"/>
</dbReference>
<dbReference type="InterPro" id="IPR041694">
    <property type="entry name" value="ADH_N_2"/>
</dbReference>
<evidence type="ECO:0000259" key="2">
    <source>
        <dbReference type="SMART" id="SM00829"/>
    </source>
</evidence>
<dbReference type="InterPro" id="IPR013149">
    <property type="entry name" value="ADH-like_C"/>
</dbReference>
<dbReference type="InterPro" id="IPR020843">
    <property type="entry name" value="ER"/>
</dbReference>